<protein>
    <submittedName>
        <fullName evidence="1">Uncharacterized protein</fullName>
    </submittedName>
</protein>
<dbReference type="Proteomes" id="UP001168528">
    <property type="component" value="Unassembled WGS sequence"/>
</dbReference>
<dbReference type="RefSeq" id="WP_302039191.1">
    <property type="nucleotide sequence ID" value="NZ_JAUKPO010000011.1"/>
</dbReference>
<organism evidence="1 2">
    <name type="scientific">Rhodocytophaga aerolata</name>
    <dbReference type="NCBI Taxonomy" id="455078"/>
    <lineage>
        <taxon>Bacteria</taxon>
        <taxon>Pseudomonadati</taxon>
        <taxon>Bacteroidota</taxon>
        <taxon>Cytophagia</taxon>
        <taxon>Cytophagales</taxon>
        <taxon>Rhodocytophagaceae</taxon>
        <taxon>Rhodocytophaga</taxon>
    </lineage>
</organism>
<evidence type="ECO:0000313" key="2">
    <source>
        <dbReference type="Proteomes" id="UP001168528"/>
    </source>
</evidence>
<dbReference type="InterPro" id="IPR035923">
    <property type="entry name" value="TT1751-like_sf"/>
</dbReference>
<gene>
    <name evidence="1" type="ORF">Q0590_19090</name>
</gene>
<proteinExistence type="predicted"/>
<keyword evidence="2" id="KW-1185">Reference proteome</keyword>
<name>A0ABT8RCG2_9BACT</name>
<dbReference type="Gene3D" id="3.30.310.70">
    <property type="entry name" value="TT1751-like domain"/>
    <property type="match status" value="1"/>
</dbReference>
<comment type="caution">
    <text evidence="1">The sequence shown here is derived from an EMBL/GenBank/DDBJ whole genome shotgun (WGS) entry which is preliminary data.</text>
</comment>
<evidence type="ECO:0000313" key="1">
    <source>
        <dbReference type="EMBL" id="MDO1448390.1"/>
    </source>
</evidence>
<reference evidence="1" key="1">
    <citation type="submission" date="2023-07" db="EMBL/GenBank/DDBJ databases">
        <title>The genome sequence of Rhodocytophaga aerolata KACC 12507.</title>
        <authorList>
            <person name="Zhang X."/>
        </authorList>
    </citation>
    <scope>NUCLEOTIDE SEQUENCE</scope>
    <source>
        <strain evidence="1">KACC 12507</strain>
    </source>
</reference>
<sequence>MSPFFEEAINKVTREITKEGFGNISEIDLKEKFKKKPGCARPSLYRK</sequence>
<dbReference type="EMBL" id="JAUKPO010000011">
    <property type="protein sequence ID" value="MDO1448390.1"/>
    <property type="molecule type" value="Genomic_DNA"/>
</dbReference>
<dbReference type="SUPFAM" id="SSF103247">
    <property type="entry name" value="TT1751-like"/>
    <property type="match status" value="1"/>
</dbReference>
<accession>A0ABT8RCG2</accession>